<dbReference type="AlphaFoldDB" id="A0A7R6SYA7"/>
<evidence type="ECO:0000313" key="3">
    <source>
        <dbReference type="Proteomes" id="UP000595564"/>
    </source>
</evidence>
<organism evidence="2 3">
    <name type="scientific">Thermotomaculum hydrothermale</name>
    <dbReference type="NCBI Taxonomy" id="981385"/>
    <lineage>
        <taxon>Bacteria</taxon>
        <taxon>Pseudomonadati</taxon>
        <taxon>Acidobacteriota</taxon>
        <taxon>Holophagae</taxon>
        <taxon>Thermotomaculales</taxon>
        <taxon>Thermotomaculaceae</taxon>
        <taxon>Thermotomaculum</taxon>
    </lineage>
</organism>
<dbReference type="Pfam" id="PF08241">
    <property type="entry name" value="Methyltransf_11"/>
    <property type="match status" value="1"/>
</dbReference>
<dbReference type="Gene3D" id="3.40.50.150">
    <property type="entry name" value="Vaccinia Virus protein VP39"/>
    <property type="match status" value="1"/>
</dbReference>
<keyword evidence="3" id="KW-1185">Reference proteome</keyword>
<proteinExistence type="predicted"/>
<sequence>MSNIVDPKEGYNLYANNYQNDYRKLESFDKGEFLKLLPERVDIAVDLGIGDGRIVDYLKKISEKFYGIDISSKMLENCLKNHGNLDLINADLDFSIPLKSESVDLITAYFLFVHLKDAKGFIEEVYRVLKNNGLFVFNLIHQKKPPVLKAGKKKFKIKSYYHIPSHIEEYLDYYWFKWERIDIFEDKFWVSKIYRAEKV</sequence>
<name>A0A7R6SYA7_9BACT</name>
<dbReference type="PANTHER" id="PTHR43861">
    <property type="entry name" value="TRANS-ACONITATE 2-METHYLTRANSFERASE-RELATED"/>
    <property type="match status" value="1"/>
</dbReference>
<dbReference type="EMBL" id="AP017470">
    <property type="protein sequence ID" value="BBB32356.1"/>
    <property type="molecule type" value="Genomic_DNA"/>
</dbReference>
<evidence type="ECO:0000259" key="1">
    <source>
        <dbReference type="Pfam" id="PF08241"/>
    </source>
</evidence>
<evidence type="ECO:0000313" key="2">
    <source>
        <dbReference type="EMBL" id="BBB32356.1"/>
    </source>
</evidence>
<dbReference type="SUPFAM" id="SSF53335">
    <property type="entry name" value="S-adenosyl-L-methionine-dependent methyltransferases"/>
    <property type="match status" value="1"/>
</dbReference>
<dbReference type="GO" id="GO:0008757">
    <property type="term" value="F:S-adenosylmethionine-dependent methyltransferase activity"/>
    <property type="evidence" value="ECO:0007669"/>
    <property type="project" value="InterPro"/>
</dbReference>
<gene>
    <name evidence="2" type="ORF">TTHT_0790</name>
</gene>
<dbReference type="InterPro" id="IPR029063">
    <property type="entry name" value="SAM-dependent_MTases_sf"/>
</dbReference>
<dbReference type="CDD" id="cd02440">
    <property type="entry name" value="AdoMet_MTases"/>
    <property type="match status" value="1"/>
</dbReference>
<accession>A0A7R6SYA7</accession>
<dbReference type="Proteomes" id="UP000595564">
    <property type="component" value="Chromosome"/>
</dbReference>
<dbReference type="InterPro" id="IPR013216">
    <property type="entry name" value="Methyltransf_11"/>
</dbReference>
<feature type="domain" description="Methyltransferase type 11" evidence="1">
    <location>
        <begin position="45"/>
        <end position="137"/>
    </location>
</feature>
<protein>
    <recommendedName>
        <fullName evidence="1">Methyltransferase type 11 domain-containing protein</fullName>
    </recommendedName>
</protein>
<dbReference type="KEGG" id="thyd:TTHT_0790"/>
<reference evidence="2 3" key="1">
    <citation type="journal article" date="2012" name="Extremophiles">
        <title>Thermotomaculum hydrothermale gen. nov., sp. nov., a novel heterotrophic thermophile within the phylum Acidobacteria from a deep-sea hydrothermal vent chimney in the Southern Okinawa Trough.</title>
        <authorList>
            <person name="Izumi H."/>
            <person name="Nunoura T."/>
            <person name="Miyazaki M."/>
            <person name="Mino S."/>
            <person name="Toki T."/>
            <person name="Takai K."/>
            <person name="Sako Y."/>
            <person name="Sawabe T."/>
            <person name="Nakagawa S."/>
        </authorList>
    </citation>
    <scope>NUCLEOTIDE SEQUENCE [LARGE SCALE GENOMIC DNA]</scope>
    <source>
        <strain evidence="2 3">AC55</strain>
    </source>
</reference>
<dbReference type="RefSeq" id="WP_201328703.1">
    <property type="nucleotide sequence ID" value="NZ_AP017470.1"/>
</dbReference>